<comment type="caution">
    <text evidence="1">The sequence shown here is derived from an EMBL/GenBank/DDBJ whole genome shotgun (WGS) entry which is preliminary data.</text>
</comment>
<reference evidence="1 2" key="1">
    <citation type="submission" date="2020-11" db="EMBL/GenBank/DDBJ databases">
        <authorList>
            <person name="Kim M.K."/>
        </authorList>
    </citation>
    <scope>NUCLEOTIDE SEQUENCE [LARGE SCALE GENOMIC DNA]</scope>
    <source>
        <strain evidence="1 2">BT683</strain>
    </source>
</reference>
<evidence type="ECO:0000313" key="1">
    <source>
        <dbReference type="EMBL" id="MBF9237441.1"/>
    </source>
</evidence>
<name>A0ABS0IGF5_9BACT</name>
<proteinExistence type="predicted"/>
<gene>
    <name evidence="1" type="ORF">I2I05_08525</name>
</gene>
<dbReference type="Proteomes" id="UP000597617">
    <property type="component" value="Unassembled WGS sequence"/>
</dbReference>
<keyword evidence="2" id="KW-1185">Reference proteome</keyword>
<sequence>MTKYLINDTYLTEFTSVSTTKNAKDIQAAFQSVTVIYVRPLLGIQLYELYEQHLKTNSVLTPKQAELFGYIQYYMALRVEREMMLNVLKISNHGVTEHEKVASMENIKIMRQDAESRAEAVKKLLLDYLNAHKPDFPEFFPETLAVINDNGSHGDFTGGIVFDTAPKFFYQ</sequence>
<dbReference type="Pfam" id="PF20459">
    <property type="entry name" value="DUF6712"/>
    <property type="match status" value="1"/>
</dbReference>
<dbReference type="RefSeq" id="WP_196281813.1">
    <property type="nucleotide sequence ID" value="NZ_JADQDQ010000003.1"/>
</dbReference>
<dbReference type="EMBL" id="JADQDQ010000003">
    <property type="protein sequence ID" value="MBF9237441.1"/>
    <property type="molecule type" value="Genomic_DNA"/>
</dbReference>
<evidence type="ECO:0000313" key="2">
    <source>
        <dbReference type="Proteomes" id="UP000597617"/>
    </source>
</evidence>
<accession>A0ABS0IGF5</accession>
<protein>
    <submittedName>
        <fullName evidence="1">Uncharacterized protein</fullName>
    </submittedName>
</protein>
<dbReference type="InterPro" id="IPR046558">
    <property type="entry name" value="DUF6712"/>
</dbReference>
<organism evidence="1 2">
    <name type="scientific">Hymenobacter jeongseonensis</name>
    <dbReference type="NCBI Taxonomy" id="2791027"/>
    <lineage>
        <taxon>Bacteria</taxon>
        <taxon>Pseudomonadati</taxon>
        <taxon>Bacteroidota</taxon>
        <taxon>Cytophagia</taxon>
        <taxon>Cytophagales</taxon>
        <taxon>Hymenobacteraceae</taxon>
        <taxon>Hymenobacter</taxon>
    </lineage>
</organism>